<gene>
    <name evidence="1" type="ORF">M0M44_03500</name>
</gene>
<keyword evidence="2" id="KW-1185">Reference proteome</keyword>
<evidence type="ECO:0000313" key="2">
    <source>
        <dbReference type="Proteomes" id="UP000829998"/>
    </source>
</evidence>
<protein>
    <recommendedName>
        <fullName evidence="3">Bacteriocin-type signal sequence-containing protein</fullName>
    </recommendedName>
</protein>
<sequence>MLDLKNFQAAVKEGQKLSLEQFKSIALQEQDQVDLEKLTGGILGACHWERIPGGYQYSW</sequence>
<name>A0ABY4LTK2_9FLAO</name>
<dbReference type="RefSeq" id="WP_035691350.1">
    <property type="nucleotide sequence ID" value="NZ_CP096829.1"/>
</dbReference>
<reference evidence="1 2" key="1">
    <citation type="submission" date="2022-04" db="EMBL/GenBank/DDBJ databases">
        <authorList>
            <person name="Ra J.-S."/>
            <person name="Kim S.-B."/>
        </authorList>
    </citation>
    <scope>NUCLEOTIDE SEQUENCE [LARGE SCALE GENOMIC DNA]</scope>
    <source>
        <strain evidence="1 2">MMS21-Er5</strain>
    </source>
</reference>
<dbReference type="EMBL" id="CP096829">
    <property type="protein sequence ID" value="UPZ16410.1"/>
    <property type="molecule type" value="Genomic_DNA"/>
</dbReference>
<evidence type="ECO:0000313" key="1">
    <source>
        <dbReference type="EMBL" id="UPZ16410.1"/>
    </source>
</evidence>
<proteinExistence type="predicted"/>
<organism evidence="1 2">
    <name type="scientific">Flavobacterium humidisoli</name>
    <dbReference type="NCBI Taxonomy" id="2937442"/>
    <lineage>
        <taxon>Bacteria</taxon>
        <taxon>Pseudomonadati</taxon>
        <taxon>Bacteroidota</taxon>
        <taxon>Flavobacteriia</taxon>
        <taxon>Flavobacteriales</taxon>
        <taxon>Flavobacteriaceae</taxon>
        <taxon>Flavobacterium</taxon>
    </lineage>
</organism>
<dbReference type="Proteomes" id="UP000829998">
    <property type="component" value="Chromosome"/>
</dbReference>
<accession>A0ABY4LTK2</accession>
<evidence type="ECO:0008006" key="3">
    <source>
        <dbReference type="Google" id="ProtNLM"/>
    </source>
</evidence>